<sequence>MFDTLFGPEKNTLIANNIIPGNNRDAFNDNKSSTPPTATIAPSVEHLNSVPPSTWLSDDRSNGTIPHARNLQWTVFVLSEEEEDVLPRRKLIATPQCICHIAL</sequence>
<protein>
    <submittedName>
        <fullName evidence="2">Uncharacterized protein</fullName>
    </submittedName>
</protein>
<feature type="region of interest" description="Disordered" evidence="1">
    <location>
        <begin position="21"/>
        <end position="45"/>
    </location>
</feature>
<keyword evidence="3" id="KW-1185">Reference proteome</keyword>
<dbReference type="Proteomes" id="UP000663193">
    <property type="component" value="Chromosome 14"/>
</dbReference>
<reference evidence="3" key="1">
    <citation type="journal article" date="2021" name="BMC Genomics">
        <title>Chromosome-level genome assembly and manually-curated proteome of model necrotroph Parastagonospora nodorum Sn15 reveals a genome-wide trove of candidate effector homologs, and redundancy of virulence-related functions within an accessory chromosome.</title>
        <authorList>
            <person name="Bertazzoni S."/>
            <person name="Jones D.A.B."/>
            <person name="Phan H.T."/>
            <person name="Tan K.-C."/>
            <person name="Hane J.K."/>
        </authorList>
    </citation>
    <scope>NUCLEOTIDE SEQUENCE [LARGE SCALE GENOMIC DNA]</scope>
    <source>
        <strain evidence="3">SN15 / ATCC MYA-4574 / FGSC 10173)</strain>
    </source>
</reference>
<proteinExistence type="predicted"/>
<evidence type="ECO:0000256" key="1">
    <source>
        <dbReference type="SAM" id="MobiDB-lite"/>
    </source>
</evidence>
<gene>
    <name evidence="2" type="ORF">JI435_142630</name>
</gene>
<accession>A0A7U2FCZ2</accession>
<name>A0A7U2FCZ2_PHANO</name>
<dbReference type="VEuPathDB" id="FungiDB:JI435_142630"/>
<dbReference type="KEGG" id="pno:SNOG_14263"/>
<dbReference type="AlphaFoldDB" id="A0A7U2FCZ2"/>
<evidence type="ECO:0000313" key="2">
    <source>
        <dbReference type="EMBL" id="QRD02941.1"/>
    </source>
</evidence>
<dbReference type="EMBL" id="CP069036">
    <property type="protein sequence ID" value="QRD02941.1"/>
    <property type="molecule type" value="Genomic_DNA"/>
</dbReference>
<evidence type="ECO:0000313" key="3">
    <source>
        <dbReference type="Proteomes" id="UP000663193"/>
    </source>
</evidence>
<organism evidence="2 3">
    <name type="scientific">Phaeosphaeria nodorum (strain SN15 / ATCC MYA-4574 / FGSC 10173)</name>
    <name type="common">Glume blotch fungus</name>
    <name type="synonym">Parastagonospora nodorum</name>
    <dbReference type="NCBI Taxonomy" id="321614"/>
    <lineage>
        <taxon>Eukaryota</taxon>
        <taxon>Fungi</taxon>
        <taxon>Dikarya</taxon>
        <taxon>Ascomycota</taxon>
        <taxon>Pezizomycotina</taxon>
        <taxon>Dothideomycetes</taxon>
        <taxon>Pleosporomycetidae</taxon>
        <taxon>Pleosporales</taxon>
        <taxon>Pleosporineae</taxon>
        <taxon>Phaeosphaeriaceae</taxon>
        <taxon>Parastagonospora</taxon>
    </lineage>
</organism>
<dbReference type="RefSeq" id="XP_001804458.1">
    <property type="nucleotide sequence ID" value="XM_001804406.1"/>
</dbReference>